<accession>A0ABV8VA16</accession>
<evidence type="ECO:0000313" key="2">
    <source>
        <dbReference type="Proteomes" id="UP001595840"/>
    </source>
</evidence>
<gene>
    <name evidence="1" type="ORF">ACFOX3_18715</name>
</gene>
<dbReference type="EMBL" id="JBHSCX010000021">
    <property type="protein sequence ID" value="MFC4364349.1"/>
    <property type="molecule type" value="Genomic_DNA"/>
</dbReference>
<keyword evidence="2" id="KW-1185">Reference proteome</keyword>
<sequence length="88" mass="10085">MIDFKDDKEKALLLEFAATLNDQRSLKLIETGVQSASDAAHLAKLYWSIVDNTLDRDIEHLLEKIYTALHIHCGNRGFGDRWEDAIQE</sequence>
<reference evidence="2" key="1">
    <citation type="journal article" date="2019" name="Int. J. Syst. Evol. Microbiol.">
        <title>The Global Catalogue of Microorganisms (GCM) 10K type strain sequencing project: providing services to taxonomists for standard genome sequencing and annotation.</title>
        <authorList>
            <consortium name="The Broad Institute Genomics Platform"/>
            <consortium name="The Broad Institute Genome Sequencing Center for Infectious Disease"/>
            <person name="Wu L."/>
            <person name="Ma J."/>
        </authorList>
    </citation>
    <scope>NUCLEOTIDE SEQUENCE [LARGE SCALE GENOMIC DNA]</scope>
    <source>
        <strain evidence="2">CECT 8570</strain>
    </source>
</reference>
<dbReference type="RefSeq" id="WP_290262226.1">
    <property type="nucleotide sequence ID" value="NZ_JAUFQG010000004.1"/>
</dbReference>
<name>A0ABV8VA16_9GAMM</name>
<protein>
    <submittedName>
        <fullName evidence="1">Uncharacterized protein</fullName>
    </submittedName>
</protein>
<organism evidence="1 2">
    <name type="scientific">Simiduia curdlanivorans</name>
    <dbReference type="NCBI Taxonomy" id="1492769"/>
    <lineage>
        <taxon>Bacteria</taxon>
        <taxon>Pseudomonadati</taxon>
        <taxon>Pseudomonadota</taxon>
        <taxon>Gammaproteobacteria</taxon>
        <taxon>Cellvibrionales</taxon>
        <taxon>Cellvibrionaceae</taxon>
        <taxon>Simiduia</taxon>
    </lineage>
</organism>
<proteinExistence type="predicted"/>
<comment type="caution">
    <text evidence="1">The sequence shown here is derived from an EMBL/GenBank/DDBJ whole genome shotgun (WGS) entry which is preliminary data.</text>
</comment>
<evidence type="ECO:0000313" key="1">
    <source>
        <dbReference type="EMBL" id="MFC4364349.1"/>
    </source>
</evidence>
<dbReference type="Proteomes" id="UP001595840">
    <property type="component" value="Unassembled WGS sequence"/>
</dbReference>